<dbReference type="STRING" id="742152.A0A2H3JF52"/>
<evidence type="ECO:0000313" key="2">
    <source>
        <dbReference type="Proteomes" id="UP000218811"/>
    </source>
</evidence>
<proteinExistence type="predicted"/>
<dbReference type="EMBL" id="KB468053">
    <property type="protein sequence ID" value="PCH40165.1"/>
    <property type="molecule type" value="Genomic_DNA"/>
</dbReference>
<reference evidence="1 2" key="1">
    <citation type="journal article" date="2012" name="Science">
        <title>The Paleozoic origin of enzymatic lignin decomposition reconstructed from 31 fungal genomes.</title>
        <authorList>
            <person name="Floudas D."/>
            <person name="Binder M."/>
            <person name="Riley R."/>
            <person name="Barry K."/>
            <person name="Blanchette R.A."/>
            <person name="Henrissat B."/>
            <person name="Martinez A.T."/>
            <person name="Otillar R."/>
            <person name="Spatafora J.W."/>
            <person name="Yadav J.S."/>
            <person name="Aerts A."/>
            <person name="Benoit I."/>
            <person name="Boyd A."/>
            <person name="Carlson A."/>
            <person name="Copeland A."/>
            <person name="Coutinho P.M."/>
            <person name="de Vries R.P."/>
            <person name="Ferreira P."/>
            <person name="Findley K."/>
            <person name="Foster B."/>
            <person name="Gaskell J."/>
            <person name="Glotzer D."/>
            <person name="Gorecki P."/>
            <person name="Heitman J."/>
            <person name="Hesse C."/>
            <person name="Hori C."/>
            <person name="Igarashi K."/>
            <person name="Jurgens J.A."/>
            <person name="Kallen N."/>
            <person name="Kersten P."/>
            <person name="Kohler A."/>
            <person name="Kuees U."/>
            <person name="Kumar T.K.A."/>
            <person name="Kuo A."/>
            <person name="LaButti K."/>
            <person name="Larrondo L.F."/>
            <person name="Lindquist E."/>
            <person name="Ling A."/>
            <person name="Lombard V."/>
            <person name="Lucas S."/>
            <person name="Lundell T."/>
            <person name="Martin R."/>
            <person name="McLaughlin D.J."/>
            <person name="Morgenstern I."/>
            <person name="Morin E."/>
            <person name="Murat C."/>
            <person name="Nagy L.G."/>
            <person name="Nolan M."/>
            <person name="Ohm R.A."/>
            <person name="Patyshakuliyeva A."/>
            <person name="Rokas A."/>
            <person name="Ruiz-Duenas F.J."/>
            <person name="Sabat G."/>
            <person name="Salamov A."/>
            <person name="Samejima M."/>
            <person name="Schmutz J."/>
            <person name="Slot J.C."/>
            <person name="St John F."/>
            <person name="Stenlid J."/>
            <person name="Sun H."/>
            <person name="Sun S."/>
            <person name="Syed K."/>
            <person name="Tsang A."/>
            <person name="Wiebenga A."/>
            <person name="Young D."/>
            <person name="Pisabarro A."/>
            <person name="Eastwood D.C."/>
            <person name="Martin F."/>
            <person name="Cullen D."/>
            <person name="Grigoriev I.V."/>
            <person name="Hibbett D.S."/>
        </authorList>
    </citation>
    <scope>NUCLEOTIDE SEQUENCE [LARGE SCALE GENOMIC DNA]</scope>
    <source>
        <strain evidence="1 2">MD-104</strain>
    </source>
</reference>
<gene>
    <name evidence="1" type="ORF">WOLCODRAFT_68457</name>
</gene>
<evidence type="ECO:0000313" key="1">
    <source>
        <dbReference type="EMBL" id="PCH40165.1"/>
    </source>
</evidence>
<organism evidence="1 2">
    <name type="scientific">Wolfiporia cocos (strain MD-104)</name>
    <name type="common">Brown rot fungus</name>
    <dbReference type="NCBI Taxonomy" id="742152"/>
    <lineage>
        <taxon>Eukaryota</taxon>
        <taxon>Fungi</taxon>
        <taxon>Dikarya</taxon>
        <taxon>Basidiomycota</taxon>
        <taxon>Agaricomycotina</taxon>
        <taxon>Agaricomycetes</taxon>
        <taxon>Polyporales</taxon>
        <taxon>Phaeolaceae</taxon>
        <taxon>Wolfiporia</taxon>
    </lineage>
</organism>
<dbReference type="OrthoDB" id="5429442at2759"/>
<name>A0A2H3JF52_WOLCO</name>
<sequence length="1029" mass="116783">MCVGENCAPQAVHYINAQLAALYDNALSCIETHENAHKSEDRFKYSHALAEYSFSEPHSKGQYSLFQASFGTPRLEFICNHDAVLVLKINNGHYNVHYSKASPVPYRDQSLTDVELSFRVSFDKRSITGKDSKIGNGQTLIQLIVLNLPKAYLISISPVVSVGRDALAYYMSQYLTFLQSAGNHVLFSLPDFDDDRYRLTVDYTLMNATLFNVSEIHGISVEQINTYLSSEWLKAAMIIGSATAEITNWRDICAAEFRSYWTLDSESEVHFHIKLGAPRIKPVCSREAILIFSVDEVLFYDTDEAPKQRYTGWEIGVLVDVIYESESDGQVTRCKIDLTTARLAQQFCSFLELDMTDEIAVTYCSHLVEFFSASYLDILESVGLHIIYWDDKRWHTRSEVVVTSEDNGISIWGSETTESQVTIRTESWREIVTSSTMFGFDQITAISQTFINTLFNTLYSLATSVKSSDYTHSLVEWSHQDYFSASFKPITLRLLSNGRAIVWFHIAHGYLKTLKNWLPWDESEKYTVDDWHIAFEVDIRKCVHTELEEVSSEWLLKFKDSSAYKEHGTYTDRVLQHLYLDFRNAEFIHEFSSFDGLFQSRDRRPIDKVQAVVHYLRAYYLPYLSRWGLNILHTLPVWTSRTSLLSYALTDFTFQVYSKLEITRQNWAQASTTTEPVIAILGVTDFRPLPAIELDFSNNWIARLRKGVSLSTVSISQSIFTERRLLGLLARINALTTLVPLAPEVRDGVWQPQLSVWAEHAYKKDRECGWVLESEQDGRLKYKWEHRDGWNYEHEGSDGVSAAYGVSCLTRNFVELPTTFKHRALDIKVWGEVQLDLLYRSSAKQASAKSSAKWDATLTVGTDVGGVKVHAVGSLAPVFERASFAGDAALAVFADPEAELRARLPATVDFSAVLQELRAFEGIWQYAYAGTQTYCLGNPMFNLRGDVVFELRPYLTVSAPTSGRGSRQPSASLFGSLSRSSSAYPILKSPPRSPSREYSRIADFVICLTSLCYNSLRQNEELGVECVEP</sequence>
<dbReference type="AlphaFoldDB" id="A0A2H3JF52"/>
<accession>A0A2H3JF52</accession>
<dbReference type="Proteomes" id="UP000218811">
    <property type="component" value="Unassembled WGS sequence"/>
</dbReference>
<keyword evidence="2" id="KW-1185">Reference proteome</keyword>
<dbReference type="OMA" id="HDARWES"/>
<protein>
    <submittedName>
        <fullName evidence="1">Uncharacterized protein</fullName>
    </submittedName>
</protein>